<feature type="domain" description="Caspase family p10" evidence="6">
    <location>
        <begin position="382"/>
        <end position="472"/>
    </location>
</feature>
<dbReference type="GO" id="GO:0006508">
    <property type="term" value="P:proteolysis"/>
    <property type="evidence" value="ECO:0007669"/>
    <property type="project" value="InterPro"/>
</dbReference>
<dbReference type="EMBL" id="SEYY01011512">
    <property type="protein sequence ID" value="KAB7501164.1"/>
    <property type="molecule type" value="Genomic_DNA"/>
</dbReference>
<keyword evidence="9" id="KW-1185">Reference proteome</keyword>
<evidence type="ECO:0000313" key="8">
    <source>
        <dbReference type="EMBL" id="KAB7501164.1"/>
    </source>
</evidence>
<keyword evidence="3" id="KW-0677">Repeat</keyword>
<dbReference type="OrthoDB" id="6097640at2759"/>
<sequence>MNLPSQHPLPCFNEFENALKRARGELRVRVKQILSKLDSDEWKSLIFLIYDEANAFHEGFRTISELSRNQIDKVSDSLLRILNSSQDYETALDPLIEAFYHLGRYDILEDDLKLCMDHSLHQVCQSLSSLYSENLALFQVFSGLTQEQADQFVSLRLKNWHSHHQDEMLEVLFLRNLDPKRKSYLDLISDIYEGLIDQDLHPMASLLQPYVWEKNSISPGGHNTLEGLDITDFYPMPQGEPHGLCIIINVNNFMEAKDAQDDFPLDTRRGSDIDKDLVEGTFKLFGFTIVTLDNPDYEEFCSFFTKLRKDVRLYAMAALAVCVMTHGDKDDNLYLADRKCIYVTDLRKLCYARALIGKPKMFFIQACRGEENLTPILLQRDATITSNTESDCIIAAATVGKHSAMRSQSSGSWYINDLCSTLQEIGHRKPLKTVLNVTRTKLKERMDTFRGMYITQISEDKVTLTKEVQLKRGGESSFIEGILDLTILKIFQELMEFLISEAVDEVNPNIALQEPFYFNSWEES</sequence>
<dbReference type="AlphaFoldDB" id="A0A5N5T3R4"/>
<evidence type="ECO:0000256" key="1">
    <source>
        <dbReference type="ARBA" id="ARBA00010134"/>
    </source>
</evidence>
<comment type="similarity">
    <text evidence="1 4">Belongs to the peptidase C14A family.</text>
</comment>
<keyword evidence="2" id="KW-0053">Apoptosis</keyword>
<dbReference type="Pfam" id="PF00656">
    <property type="entry name" value="Peptidase_C14"/>
    <property type="match status" value="1"/>
</dbReference>
<evidence type="ECO:0000256" key="3">
    <source>
        <dbReference type="ARBA" id="ARBA00022737"/>
    </source>
</evidence>
<feature type="domain" description="DED" evidence="5">
    <location>
        <begin position="25"/>
        <end position="113"/>
    </location>
</feature>
<dbReference type="GO" id="GO:0006915">
    <property type="term" value="P:apoptotic process"/>
    <property type="evidence" value="ECO:0007669"/>
    <property type="project" value="UniProtKB-KW"/>
</dbReference>
<reference evidence="8 9" key="1">
    <citation type="journal article" date="2019" name="PLoS Biol.">
        <title>Sex chromosomes control vertical transmission of feminizing Wolbachia symbionts in an isopod.</title>
        <authorList>
            <person name="Becking T."/>
            <person name="Chebbi M.A."/>
            <person name="Giraud I."/>
            <person name="Moumen B."/>
            <person name="Laverre T."/>
            <person name="Caubet Y."/>
            <person name="Peccoud J."/>
            <person name="Gilbert C."/>
            <person name="Cordaux R."/>
        </authorList>
    </citation>
    <scope>NUCLEOTIDE SEQUENCE [LARGE SCALE GENOMIC DNA]</scope>
    <source>
        <strain evidence="8">ANa2</strain>
        <tissue evidence="8">Whole body excluding digestive tract and cuticle</tissue>
    </source>
</reference>
<feature type="domain" description="Caspase family p20" evidence="7">
    <location>
        <begin position="241"/>
        <end position="371"/>
    </location>
</feature>
<dbReference type="Proteomes" id="UP000326759">
    <property type="component" value="Unassembled WGS sequence"/>
</dbReference>
<organism evidence="8 9">
    <name type="scientific">Armadillidium nasatum</name>
    <dbReference type="NCBI Taxonomy" id="96803"/>
    <lineage>
        <taxon>Eukaryota</taxon>
        <taxon>Metazoa</taxon>
        <taxon>Ecdysozoa</taxon>
        <taxon>Arthropoda</taxon>
        <taxon>Crustacea</taxon>
        <taxon>Multicrustacea</taxon>
        <taxon>Malacostraca</taxon>
        <taxon>Eumalacostraca</taxon>
        <taxon>Peracarida</taxon>
        <taxon>Isopoda</taxon>
        <taxon>Oniscidea</taxon>
        <taxon>Crinocheta</taxon>
        <taxon>Armadillidiidae</taxon>
        <taxon>Armadillidium</taxon>
    </lineage>
</organism>
<dbReference type="InterPro" id="IPR029030">
    <property type="entry name" value="Caspase-like_dom_sf"/>
</dbReference>
<gene>
    <name evidence="8" type="primary">Casp8</name>
    <name evidence="8" type="ORF">Anas_06139</name>
</gene>
<dbReference type="InterPro" id="IPR015917">
    <property type="entry name" value="Pept_C14A"/>
</dbReference>
<proteinExistence type="inferred from homology"/>
<dbReference type="GO" id="GO:0005737">
    <property type="term" value="C:cytoplasm"/>
    <property type="evidence" value="ECO:0007669"/>
    <property type="project" value="UniProtKB-ARBA"/>
</dbReference>
<dbReference type="PROSITE" id="PS50207">
    <property type="entry name" value="CASPASE_P10"/>
    <property type="match status" value="1"/>
</dbReference>
<dbReference type="PROSITE" id="PS01122">
    <property type="entry name" value="CASPASE_CYS"/>
    <property type="match status" value="1"/>
</dbReference>
<dbReference type="InterPro" id="IPR033139">
    <property type="entry name" value="Caspase_cys_AS"/>
</dbReference>
<dbReference type="GO" id="GO:0051604">
    <property type="term" value="P:protein maturation"/>
    <property type="evidence" value="ECO:0007669"/>
    <property type="project" value="UniProtKB-ARBA"/>
</dbReference>
<evidence type="ECO:0000259" key="6">
    <source>
        <dbReference type="PROSITE" id="PS50207"/>
    </source>
</evidence>
<evidence type="ECO:0000256" key="4">
    <source>
        <dbReference type="RuleBase" id="RU003971"/>
    </source>
</evidence>
<dbReference type="PROSITE" id="PS50168">
    <property type="entry name" value="DED"/>
    <property type="match status" value="1"/>
</dbReference>
<dbReference type="PROSITE" id="PS50208">
    <property type="entry name" value="CASPASE_P20"/>
    <property type="match status" value="1"/>
</dbReference>
<dbReference type="PANTHER" id="PTHR48169:SF7">
    <property type="entry name" value="CASPASE 10"/>
    <property type="match status" value="1"/>
</dbReference>
<accession>A0A5N5T3R4</accession>
<comment type="caution">
    <text evidence="8">The sequence shown here is derived from an EMBL/GenBank/DDBJ whole genome shotgun (WGS) entry which is preliminary data.</text>
</comment>
<dbReference type="Gene3D" id="3.40.50.1460">
    <property type="match status" value="1"/>
</dbReference>
<dbReference type="InterPro" id="IPR001309">
    <property type="entry name" value="Pept_C14_p20"/>
</dbReference>
<evidence type="ECO:0000256" key="2">
    <source>
        <dbReference type="ARBA" id="ARBA00022703"/>
    </source>
</evidence>
<name>A0A5N5T3R4_9CRUS</name>
<dbReference type="SMART" id="SM00115">
    <property type="entry name" value="CASc"/>
    <property type="match status" value="1"/>
</dbReference>
<evidence type="ECO:0000313" key="9">
    <source>
        <dbReference type="Proteomes" id="UP000326759"/>
    </source>
</evidence>
<dbReference type="PANTHER" id="PTHR48169">
    <property type="entry name" value="DED DOMAIN-CONTAINING PROTEIN"/>
    <property type="match status" value="1"/>
</dbReference>
<dbReference type="PRINTS" id="PR00376">
    <property type="entry name" value="IL1BCENZYME"/>
</dbReference>
<dbReference type="SUPFAM" id="SSF52129">
    <property type="entry name" value="Caspase-like"/>
    <property type="match status" value="1"/>
</dbReference>
<protein>
    <submittedName>
        <fullName evidence="8">Caspase-8</fullName>
    </submittedName>
</protein>
<dbReference type="GO" id="GO:0004197">
    <property type="term" value="F:cysteine-type endopeptidase activity"/>
    <property type="evidence" value="ECO:0007669"/>
    <property type="project" value="InterPro"/>
</dbReference>
<dbReference type="InterPro" id="IPR011600">
    <property type="entry name" value="Pept_C14_caspase"/>
</dbReference>
<dbReference type="InterPro" id="IPR002138">
    <property type="entry name" value="Pept_C14_p10"/>
</dbReference>
<evidence type="ECO:0000259" key="7">
    <source>
        <dbReference type="PROSITE" id="PS50208"/>
    </source>
</evidence>
<evidence type="ECO:0000259" key="5">
    <source>
        <dbReference type="PROSITE" id="PS50168"/>
    </source>
</evidence>
<dbReference type="GO" id="GO:0042981">
    <property type="term" value="P:regulation of apoptotic process"/>
    <property type="evidence" value="ECO:0007669"/>
    <property type="project" value="InterPro"/>
</dbReference>
<dbReference type="InterPro" id="IPR001875">
    <property type="entry name" value="DED_dom"/>
</dbReference>